<dbReference type="SUPFAM" id="SSF53474">
    <property type="entry name" value="alpha/beta-Hydrolases"/>
    <property type="match status" value="1"/>
</dbReference>
<name>A0A917PBZ1_9MICO</name>
<dbReference type="AlphaFoldDB" id="A0A917PBZ1"/>
<accession>A0A917PBZ1</accession>
<protein>
    <submittedName>
        <fullName evidence="3">Alpha/beta hydrolase</fullName>
    </submittedName>
</protein>
<reference evidence="3" key="2">
    <citation type="submission" date="2020-09" db="EMBL/GenBank/DDBJ databases">
        <authorList>
            <person name="Sun Q."/>
            <person name="Zhou Y."/>
        </authorList>
    </citation>
    <scope>NUCLEOTIDE SEQUENCE</scope>
    <source>
        <strain evidence="3">CGMCC 1.8984</strain>
    </source>
</reference>
<evidence type="ECO:0000313" key="3">
    <source>
        <dbReference type="EMBL" id="GGJ69987.1"/>
    </source>
</evidence>
<dbReference type="Pfam" id="PF12697">
    <property type="entry name" value="Abhydrolase_6"/>
    <property type="match status" value="1"/>
</dbReference>
<dbReference type="RefSeq" id="WP_188741850.1">
    <property type="nucleotide sequence ID" value="NZ_BAABFW010000003.1"/>
</dbReference>
<dbReference type="PANTHER" id="PTHR43798:SF31">
    <property type="entry name" value="AB HYDROLASE SUPERFAMILY PROTEIN YCLE"/>
    <property type="match status" value="1"/>
</dbReference>
<dbReference type="PRINTS" id="PR00111">
    <property type="entry name" value="ABHYDROLASE"/>
</dbReference>
<dbReference type="InterPro" id="IPR000073">
    <property type="entry name" value="AB_hydrolase_1"/>
</dbReference>
<organism evidence="3 4">
    <name type="scientific">Agromyces bauzanensis</name>
    <dbReference type="NCBI Taxonomy" id="1308924"/>
    <lineage>
        <taxon>Bacteria</taxon>
        <taxon>Bacillati</taxon>
        <taxon>Actinomycetota</taxon>
        <taxon>Actinomycetes</taxon>
        <taxon>Micrococcales</taxon>
        <taxon>Microbacteriaceae</taxon>
        <taxon>Agromyces</taxon>
    </lineage>
</organism>
<dbReference type="GO" id="GO:0016020">
    <property type="term" value="C:membrane"/>
    <property type="evidence" value="ECO:0007669"/>
    <property type="project" value="TreeGrafter"/>
</dbReference>
<reference evidence="3" key="1">
    <citation type="journal article" date="2014" name="Int. J. Syst. Evol. Microbiol.">
        <title>Complete genome sequence of Corynebacterium casei LMG S-19264T (=DSM 44701T), isolated from a smear-ripened cheese.</title>
        <authorList>
            <consortium name="US DOE Joint Genome Institute (JGI-PGF)"/>
            <person name="Walter F."/>
            <person name="Albersmeier A."/>
            <person name="Kalinowski J."/>
            <person name="Ruckert C."/>
        </authorList>
    </citation>
    <scope>NUCLEOTIDE SEQUENCE</scope>
    <source>
        <strain evidence="3">CGMCC 1.8984</strain>
    </source>
</reference>
<keyword evidence="1 3" id="KW-0378">Hydrolase</keyword>
<dbReference type="EMBL" id="BMMD01000002">
    <property type="protein sequence ID" value="GGJ69987.1"/>
    <property type="molecule type" value="Genomic_DNA"/>
</dbReference>
<proteinExistence type="predicted"/>
<dbReference type="InterPro" id="IPR050266">
    <property type="entry name" value="AB_hydrolase_sf"/>
</dbReference>
<evidence type="ECO:0000313" key="4">
    <source>
        <dbReference type="Proteomes" id="UP000636956"/>
    </source>
</evidence>
<dbReference type="GO" id="GO:0016787">
    <property type="term" value="F:hydrolase activity"/>
    <property type="evidence" value="ECO:0007669"/>
    <property type="project" value="UniProtKB-KW"/>
</dbReference>
<evidence type="ECO:0000256" key="1">
    <source>
        <dbReference type="ARBA" id="ARBA00022801"/>
    </source>
</evidence>
<gene>
    <name evidence="3" type="ORF">GCM10011372_04780</name>
</gene>
<dbReference type="InterPro" id="IPR029058">
    <property type="entry name" value="AB_hydrolase_fold"/>
</dbReference>
<comment type="caution">
    <text evidence="3">The sequence shown here is derived from an EMBL/GenBank/DDBJ whole genome shotgun (WGS) entry which is preliminary data.</text>
</comment>
<dbReference type="PANTHER" id="PTHR43798">
    <property type="entry name" value="MONOACYLGLYCEROL LIPASE"/>
    <property type="match status" value="1"/>
</dbReference>
<dbReference type="Gene3D" id="3.40.50.1820">
    <property type="entry name" value="alpha/beta hydrolase"/>
    <property type="match status" value="1"/>
</dbReference>
<sequence length="355" mass="37074">MVDTILPGITARRVQTPRLAANVLERPSDAASKTVLFVHGNVSSSLFWQPVMLALPADVRALAADLRGFGDSETLPVDATRGVRDFSDDVASVIDTLGLGAVHLVGWSMGGGVAMQLLIDRPELVATLTLQAPVSPYGFGGTALEGSLLTADAAGTGGGGANPDFVARLAAGDRSDEENSPRAVYRATYVAPGKTPEHEDIWVESMLTTKTGVDNYPGDSAPSENWPGFAPGGRGILNTMAPTVFDTTGIVDVEPKPPVLWVHGAQDAIVGDASFFDLNQLGALGIIPGWPGAEVAPPQPMIAQTRAVLERYADRGGSFTELELGDCGHSPHLECPDEFRAALLALIESGDRAAA</sequence>
<dbReference type="Proteomes" id="UP000636956">
    <property type="component" value="Unassembled WGS sequence"/>
</dbReference>
<keyword evidence="4" id="KW-1185">Reference proteome</keyword>
<feature type="domain" description="AB hydrolase-1" evidence="2">
    <location>
        <begin position="35"/>
        <end position="342"/>
    </location>
</feature>
<evidence type="ECO:0000259" key="2">
    <source>
        <dbReference type="Pfam" id="PF12697"/>
    </source>
</evidence>